<feature type="repeat" description="WD" evidence="3">
    <location>
        <begin position="679"/>
        <end position="720"/>
    </location>
</feature>
<accession>A0A8H3AIV9</accession>
<dbReference type="PANTHER" id="PTHR22847">
    <property type="entry name" value="WD40 REPEAT PROTEIN"/>
    <property type="match status" value="1"/>
</dbReference>
<dbReference type="Pfam" id="PF00400">
    <property type="entry name" value="WD40"/>
    <property type="match status" value="10"/>
</dbReference>
<dbReference type="InterPro" id="IPR001680">
    <property type="entry name" value="WD40_rpt"/>
</dbReference>
<dbReference type="PRINTS" id="PR00320">
    <property type="entry name" value="GPROTEINBRPT"/>
</dbReference>
<proteinExistence type="predicted"/>
<dbReference type="InterPro" id="IPR011047">
    <property type="entry name" value="Quinoprotein_ADH-like_sf"/>
</dbReference>
<evidence type="ECO:0000256" key="3">
    <source>
        <dbReference type="PROSITE-ProRule" id="PRU00221"/>
    </source>
</evidence>
<feature type="repeat" description="WD" evidence="3">
    <location>
        <begin position="295"/>
        <end position="336"/>
    </location>
</feature>
<dbReference type="Proteomes" id="UP000663853">
    <property type="component" value="Unassembled WGS sequence"/>
</dbReference>
<dbReference type="InterPro" id="IPR015943">
    <property type="entry name" value="WD40/YVTN_repeat-like_dom_sf"/>
</dbReference>
<reference evidence="4" key="1">
    <citation type="submission" date="2021-01" db="EMBL/GenBank/DDBJ databases">
        <authorList>
            <person name="Kaushik A."/>
        </authorList>
    </citation>
    <scope>NUCLEOTIDE SEQUENCE</scope>
    <source>
        <strain evidence="4">AG6-10EEA</strain>
    </source>
</reference>
<feature type="repeat" description="WD" evidence="3">
    <location>
        <begin position="464"/>
        <end position="505"/>
    </location>
</feature>
<sequence>MFDSSRSRAYHCSSDSHNQTIASHCFELVKRAQPQFNICGLESSYTLDKSVPNIEDRVTKAIPQELLYACRFWADHIEAGKCAPALVEQLQDFLSMRLLLWMEVLNLNQQMESGTECMRMMIKWCDQLEAHPELVKLARNAQQFVEAFASNPVSQSTPHIYVSMLTFWPKSAPIAKHYAKYARGPVHAEGMALEQRQLAHLATWAFAKGIGSMTMSHDGLYIALAVDRDVLVVDSSSGRVTLGPLKGHPNVVQWITFSLDGTRVVAGSTNYDTYYATILGWDTRTGKTVLGPLQLDGHTNSIQCLSFSPDCTCIATGSEDKSVYLWNTENGEMLHHLGIQDPVSATAFSPNGIQIAAVFAKSLQIWDRNTGDTTLGPITTPVQAYFISFSPDNSCIIYGSNESIYIHALDGQSEDTILRPVEGYTYGINCIGCSSNGRYIVSGSGERTVCLWDAQNGNLLLGPLEAHMGWVNSVAFSPDGACIISACGAGLVCTWDARQRNLTFSPNNASLDGITCVKFSSDGTRFVSGSEVGTICIWDTHTGGMVIGPIKAHTSRINAVDFLNNYVVSGSEDGNICVCNAPKGAVVVGPLEILPNRKVQAIAYSPDGKQIATGSDDEVDLWDAHTGTRVLSPLTGLQGSVMSIQFSPDGSWIVGGSQEYGNNIATWNVSDGKSLCQILDGHSHWVLSVSYSPNGALIASGSYDWTIIIWDAYTGKRALSPLIGHSDYVRSVHFSPCGTRLVSGSTNGTIRIWDVQTGEMVFELLNGHESFIISVAYSPDGARILSHSYDMSVRIHDARSPEERALSQSECEVGDWTIDKDGWVVDDRGRLLVWVPGILRKALMWSNTQVMVAPQGYVRLRFDKSRMGESWANVFSSDS</sequence>
<protein>
    <recommendedName>
        <fullName evidence="6">Vegetative incompatibility protein HET-E-1</fullName>
    </recommendedName>
</protein>
<feature type="repeat" description="WD" evidence="3">
    <location>
        <begin position="507"/>
        <end position="548"/>
    </location>
</feature>
<dbReference type="EMBL" id="CAJMXA010000473">
    <property type="protein sequence ID" value="CAE6432168.1"/>
    <property type="molecule type" value="Genomic_DNA"/>
</dbReference>
<dbReference type="PROSITE" id="PS00678">
    <property type="entry name" value="WD_REPEATS_1"/>
    <property type="match status" value="2"/>
</dbReference>
<dbReference type="GO" id="GO:1990234">
    <property type="term" value="C:transferase complex"/>
    <property type="evidence" value="ECO:0007669"/>
    <property type="project" value="UniProtKB-ARBA"/>
</dbReference>
<dbReference type="PROSITE" id="PS50294">
    <property type="entry name" value="WD_REPEATS_REGION"/>
    <property type="match status" value="5"/>
</dbReference>
<keyword evidence="2" id="KW-0677">Repeat</keyword>
<dbReference type="Gene3D" id="2.130.10.10">
    <property type="entry name" value="YVTN repeat-like/Quinoprotein amine dehydrogenase"/>
    <property type="match status" value="5"/>
</dbReference>
<name>A0A8H3AIV9_9AGAM</name>
<keyword evidence="1 3" id="KW-0853">WD repeat</keyword>
<dbReference type="CDD" id="cd00200">
    <property type="entry name" value="WD40"/>
    <property type="match status" value="2"/>
</dbReference>
<dbReference type="InterPro" id="IPR020472">
    <property type="entry name" value="WD40_PAC1"/>
</dbReference>
<feature type="repeat" description="WD" evidence="3">
    <location>
        <begin position="722"/>
        <end position="763"/>
    </location>
</feature>
<dbReference type="AlphaFoldDB" id="A0A8H3AIV9"/>
<evidence type="ECO:0000256" key="1">
    <source>
        <dbReference type="ARBA" id="ARBA00022574"/>
    </source>
</evidence>
<feature type="repeat" description="WD" evidence="3">
    <location>
        <begin position="765"/>
        <end position="806"/>
    </location>
</feature>
<evidence type="ECO:0000313" key="5">
    <source>
        <dbReference type="Proteomes" id="UP000663853"/>
    </source>
</evidence>
<dbReference type="PANTHER" id="PTHR22847:SF637">
    <property type="entry name" value="WD REPEAT DOMAIN 5B"/>
    <property type="match status" value="1"/>
</dbReference>
<feature type="repeat" description="WD" evidence="3">
    <location>
        <begin position="421"/>
        <end position="462"/>
    </location>
</feature>
<dbReference type="SMART" id="SM00320">
    <property type="entry name" value="WD40"/>
    <property type="match status" value="12"/>
</dbReference>
<comment type="caution">
    <text evidence="4">The sequence shown here is derived from an EMBL/GenBank/DDBJ whole genome shotgun (WGS) entry which is preliminary data.</text>
</comment>
<evidence type="ECO:0000313" key="4">
    <source>
        <dbReference type="EMBL" id="CAE6432168.1"/>
    </source>
</evidence>
<dbReference type="InterPro" id="IPR019775">
    <property type="entry name" value="WD40_repeat_CS"/>
</dbReference>
<dbReference type="PROSITE" id="PS50082">
    <property type="entry name" value="WD_REPEATS_2"/>
    <property type="match status" value="7"/>
</dbReference>
<evidence type="ECO:0008006" key="6">
    <source>
        <dbReference type="Google" id="ProtNLM"/>
    </source>
</evidence>
<organism evidence="4 5">
    <name type="scientific">Rhizoctonia solani</name>
    <dbReference type="NCBI Taxonomy" id="456999"/>
    <lineage>
        <taxon>Eukaryota</taxon>
        <taxon>Fungi</taxon>
        <taxon>Dikarya</taxon>
        <taxon>Basidiomycota</taxon>
        <taxon>Agaricomycotina</taxon>
        <taxon>Agaricomycetes</taxon>
        <taxon>Cantharellales</taxon>
        <taxon>Ceratobasidiaceae</taxon>
        <taxon>Rhizoctonia</taxon>
    </lineage>
</organism>
<dbReference type="SUPFAM" id="SSF50998">
    <property type="entry name" value="Quinoprotein alcohol dehydrogenase-like"/>
    <property type="match status" value="2"/>
</dbReference>
<evidence type="ECO:0000256" key="2">
    <source>
        <dbReference type="ARBA" id="ARBA00022737"/>
    </source>
</evidence>
<gene>
    <name evidence="4" type="ORF">RDB_LOCUS25326</name>
</gene>